<dbReference type="AlphaFoldDB" id="A0AAP0D0A4"/>
<evidence type="ECO:0000259" key="1">
    <source>
        <dbReference type="Pfam" id="PF11961"/>
    </source>
</evidence>
<keyword evidence="3" id="KW-1185">Reference proteome</keyword>
<dbReference type="GO" id="GO:0045927">
    <property type="term" value="P:positive regulation of growth"/>
    <property type="evidence" value="ECO:0007669"/>
    <property type="project" value="InterPro"/>
</dbReference>
<name>A0AAP0D0A4_9ASTR</name>
<dbReference type="PANTHER" id="PTHR31371:SF2">
    <property type="entry name" value="PLANT_PROTEIN (DUF668)"/>
    <property type="match status" value="1"/>
</dbReference>
<evidence type="ECO:0000313" key="3">
    <source>
        <dbReference type="Proteomes" id="UP001408789"/>
    </source>
</evidence>
<accession>A0AAP0D0A4</accession>
<organism evidence="2 3">
    <name type="scientific">Deinandra increscens subsp. villosa</name>
    <dbReference type="NCBI Taxonomy" id="3103831"/>
    <lineage>
        <taxon>Eukaryota</taxon>
        <taxon>Viridiplantae</taxon>
        <taxon>Streptophyta</taxon>
        <taxon>Embryophyta</taxon>
        <taxon>Tracheophyta</taxon>
        <taxon>Spermatophyta</taxon>
        <taxon>Magnoliopsida</taxon>
        <taxon>eudicotyledons</taxon>
        <taxon>Gunneridae</taxon>
        <taxon>Pentapetalae</taxon>
        <taxon>asterids</taxon>
        <taxon>campanulids</taxon>
        <taxon>Asterales</taxon>
        <taxon>Asteraceae</taxon>
        <taxon>Asteroideae</taxon>
        <taxon>Heliantheae alliance</taxon>
        <taxon>Madieae</taxon>
        <taxon>Madiinae</taxon>
        <taxon>Deinandra</taxon>
    </lineage>
</organism>
<dbReference type="PANTHER" id="PTHR31371">
    <property type="entry name" value="BNAC09G50660D PROTEIN"/>
    <property type="match status" value="1"/>
</dbReference>
<reference evidence="2 3" key="1">
    <citation type="submission" date="2024-04" db="EMBL/GenBank/DDBJ databases">
        <title>The reference genome of an endangered Asteraceae, Deinandra increscens subsp. villosa, native to the Central Coast of California.</title>
        <authorList>
            <person name="Guilliams M."/>
            <person name="Hasenstab-Lehman K."/>
            <person name="Meyer R."/>
            <person name="Mcevoy S."/>
        </authorList>
    </citation>
    <scope>NUCLEOTIDE SEQUENCE [LARGE SCALE GENOMIC DNA]</scope>
    <source>
        <tissue evidence="2">Leaf</tissue>
    </source>
</reference>
<gene>
    <name evidence="2" type="ORF">SSX86_016759</name>
</gene>
<sequence length="98" mass="10767">MSCDVENGSPPETIGICSFEVANVMSKTVHLQKSLTNSELSRLKNEILKSNCVKTLVSSDETYLLDLALSKKLDELNFIIGAVSRLEMKCTVAQLQGF</sequence>
<evidence type="ECO:0000313" key="2">
    <source>
        <dbReference type="EMBL" id="KAK9065376.1"/>
    </source>
</evidence>
<dbReference type="Pfam" id="PF11961">
    <property type="entry name" value="DUF3475"/>
    <property type="match status" value="1"/>
</dbReference>
<comment type="caution">
    <text evidence="2">The sequence shown here is derived from an EMBL/GenBank/DDBJ whole genome shotgun (WGS) entry which is preliminary data.</text>
</comment>
<proteinExistence type="predicted"/>
<protein>
    <recommendedName>
        <fullName evidence="1">DUF3475 domain-containing protein</fullName>
    </recommendedName>
</protein>
<feature type="domain" description="DUF3475" evidence="1">
    <location>
        <begin position="16"/>
        <end position="70"/>
    </location>
</feature>
<dbReference type="Proteomes" id="UP001408789">
    <property type="component" value="Unassembled WGS sequence"/>
</dbReference>
<dbReference type="InterPro" id="IPR021864">
    <property type="entry name" value="DUF3475"/>
</dbReference>
<dbReference type="EMBL" id="JBCNJP010000017">
    <property type="protein sequence ID" value="KAK9065376.1"/>
    <property type="molecule type" value="Genomic_DNA"/>
</dbReference>